<keyword evidence="2" id="KW-0808">Transferase</keyword>
<dbReference type="Gene3D" id="3.40.630.30">
    <property type="match status" value="1"/>
</dbReference>
<evidence type="ECO:0000313" key="3">
    <source>
        <dbReference type="Proteomes" id="UP001220610"/>
    </source>
</evidence>
<dbReference type="Pfam" id="PF13480">
    <property type="entry name" value="Acetyltransf_6"/>
    <property type="match status" value="1"/>
</dbReference>
<dbReference type="EC" id="2.3.1.-" evidence="2"/>
<keyword evidence="2" id="KW-0012">Acyltransferase</keyword>
<evidence type="ECO:0000259" key="1">
    <source>
        <dbReference type="Pfam" id="PF13480"/>
    </source>
</evidence>
<dbReference type="InterPro" id="IPR016181">
    <property type="entry name" value="Acyl_CoA_acyltransferase"/>
</dbReference>
<dbReference type="InterPro" id="IPR038740">
    <property type="entry name" value="BioF2-like_GNAT_dom"/>
</dbReference>
<proteinExistence type="predicted"/>
<name>A0AAJ5WR57_9BACT</name>
<evidence type="ECO:0000313" key="2">
    <source>
        <dbReference type="EMBL" id="WEK35446.1"/>
    </source>
</evidence>
<dbReference type="GO" id="GO:0016746">
    <property type="term" value="F:acyltransferase activity"/>
    <property type="evidence" value="ECO:0007669"/>
    <property type="project" value="UniProtKB-KW"/>
</dbReference>
<feature type="domain" description="BioF2-like acetyltransferase" evidence="1">
    <location>
        <begin position="213"/>
        <end position="333"/>
    </location>
</feature>
<dbReference type="AlphaFoldDB" id="A0AAJ5WR57"/>
<sequence length="377" mass="42203">MASLDIHYYRRDQLDSQRWDQCIDNAGNGNVYAYSGYLDGMAQNWDALVLNDYEAVMPLTWNRKWGIPYLYQPAFTAAAGVFGNGITGTVLQAFLLAIPRKFRLIEISLNSGNMAPLQELLSRKRVGEKEQGAVDELLPQGQGIVDADLQKEHGSADKMQLPEQGITDAGLAKKQVPDGAALPTGFEKPGALIVRNNYLLDLRLPYEALWAGYRDNIRRNIKKAQQAGHQYGTGIPVQEVIRLAQWQEQQRSGVKTEDYNRFIALYNHLLHAGQAMTCGVRTAGGELVASCVYFFSHKRAYYILVGNHPNGRTGGASHFLIDRFIQAHAGQELLLDFEGSDLRNLAFFYSSFGASLETYPAVRVNRLPWYVNLLRRG</sequence>
<protein>
    <submittedName>
        <fullName evidence="2">GNAT family N-acetyltransferase</fullName>
        <ecNumber evidence="2">2.3.1.-</ecNumber>
    </submittedName>
</protein>
<accession>A0AAJ5WR57</accession>
<gene>
    <name evidence="2" type="ORF">P0Y53_23385</name>
</gene>
<dbReference type="SUPFAM" id="SSF55729">
    <property type="entry name" value="Acyl-CoA N-acyltransferases (Nat)"/>
    <property type="match status" value="1"/>
</dbReference>
<reference evidence="2" key="1">
    <citation type="submission" date="2023-03" db="EMBL/GenBank/DDBJ databases">
        <title>Andean soil-derived lignocellulolytic bacterial consortium as a source of novel taxa and putative plastic-active enzymes.</title>
        <authorList>
            <person name="Diaz-Garcia L."/>
            <person name="Chuvochina M."/>
            <person name="Feuerriegel G."/>
            <person name="Bunk B."/>
            <person name="Sproer C."/>
            <person name="Streit W.R."/>
            <person name="Rodriguez L.M."/>
            <person name="Overmann J."/>
            <person name="Jimenez D.J."/>
        </authorList>
    </citation>
    <scope>NUCLEOTIDE SEQUENCE</scope>
    <source>
        <strain evidence="2">MAG 7</strain>
    </source>
</reference>
<dbReference type="Proteomes" id="UP001220610">
    <property type="component" value="Chromosome"/>
</dbReference>
<organism evidence="2 3">
    <name type="scientific">Candidatus Pseudobacter hemicellulosilyticus</name>
    <dbReference type="NCBI Taxonomy" id="3121375"/>
    <lineage>
        <taxon>Bacteria</taxon>
        <taxon>Pseudomonadati</taxon>
        <taxon>Bacteroidota</taxon>
        <taxon>Chitinophagia</taxon>
        <taxon>Chitinophagales</taxon>
        <taxon>Chitinophagaceae</taxon>
        <taxon>Pseudobacter</taxon>
    </lineage>
</organism>
<dbReference type="EMBL" id="CP119311">
    <property type="protein sequence ID" value="WEK35446.1"/>
    <property type="molecule type" value="Genomic_DNA"/>
</dbReference>